<feature type="binding site" evidence="4">
    <location>
        <position position="187"/>
    </location>
    <ligand>
        <name>FAD</name>
        <dbReference type="ChEBI" id="CHEBI:57692"/>
    </ligand>
</feature>
<evidence type="ECO:0000256" key="4">
    <source>
        <dbReference type="PIRSR" id="PIRSR000331-2"/>
    </source>
</evidence>
<sequence length="495" mass="56263">MGLRTGAEYLAALKDKRHIVYDGQPVNDITAEPGFRNTAHAVAQYYDFQHLPEVRELVTYDTPDGDRAHLSFIEPRTKDDLRRRAQAFAAWAEVTCGHMGRSPDYMNACLMAVGAAKPHWGAKDPVWGQRAYDLYLDARRRDLCFTHTFVQAHTDKFTPTTEQKSILRVVRETPDGPVVTGAKAVGTLAPYADANLCLGGLMPDVKDEHAHFVISFTLPMEAAGTTWICRDVMDPERSHFDAPLSSKADERDTVVIFEDCLIPWDNIYLYQDVELFHKQLQLMRFHDALGHHVLIRSIAKVRFLFGLAHMIAETSQVSQRTNVQERLGEFAMFLENLECLAIAAVEGAEQDATTGLWYANTKAMRTAIRLNADYYPQLIHHLMQIGGSGYVNMPQERTFETLAETIEDYFSGANRQAQEKVALYRMGWDMAGSAWGQRHELYERFFFGEHTRHRLSAYEWADKESAIAMVQRMLTPPTSRFEPYPLPASYRPSSV</sequence>
<dbReference type="GO" id="GO:0016627">
    <property type="term" value="F:oxidoreductase activity, acting on the CH-CH group of donors"/>
    <property type="evidence" value="ECO:0007669"/>
    <property type="project" value="InterPro"/>
</dbReference>
<keyword evidence="2 4" id="KW-0274">FAD</keyword>
<keyword evidence="8" id="KW-1185">Reference proteome</keyword>
<dbReference type="Gene3D" id="2.40.110.10">
    <property type="entry name" value="Butyryl-CoA Dehydrogenase, subunit A, domain 2"/>
    <property type="match status" value="1"/>
</dbReference>
<accession>W4LF44</accession>
<dbReference type="Pfam" id="PF11794">
    <property type="entry name" value="HpaB_N"/>
    <property type="match status" value="1"/>
</dbReference>
<evidence type="ECO:0000256" key="2">
    <source>
        <dbReference type="ARBA" id="ARBA00022827"/>
    </source>
</evidence>
<evidence type="ECO:0000313" key="8">
    <source>
        <dbReference type="Proteomes" id="UP000019141"/>
    </source>
</evidence>
<dbReference type="AlphaFoldDB" id="W4LF44"/>
<dbReference type="EMBL" id="AZHW01000807">
    <property type="protein sequence ID" value="ETW96300.1"/>
    <property type="molecule type" value="Genomic_DNA"/>
</dbReference>
<dbReference type="InterPro" id="IPR036250">
    <property type="entry name" value="AcylCo_DH-like_C"/>
</dbReference>
<evidence type="ECO:0000259" key="5">
    <source>
        <dbReference type="Pfam" id="PF03241"/>
    </source>
</evidence>
<dbReference type="Pfam" id="PF03241">
    <property type="entry name" value="HpaB"/>
    <property type="match status" value="1"/>
</dbReference>
<proteinExistence type="predicted"/>
<dbReference type="PIRSF" id="PIRSF000331">
    <property type="entry name" value="HpaA_HpaB"/>
    <property type="match status" value="1"/>
</dbReference>
<dbReference type="PANTHER" id="PTHR36117">
    <property type="entry name" value="4-HYDROXYPHENYLACETATE 3-MONOOXYGENASE-RELATED"/>
    <property type="match status" value="1"/>
</dbReference>
<evidence type="ECO:0008006" key="9">
    <source>
        <dbReference type="Google" id="ProtNLM"/>
    </source>
</evidence>
<dbReference type="InterPro" id="IPR024719">
    <property type="entry name" value="HpaB/PvcC/4-BUDH_C"/>
</dbReference>
<keyword evidence="3" id="KW-0560">Oxidoreductase</keyword>
<protein>
    <recommendedName>
        <fullName evidence="9">4-hydroxyphenylacetate 3-monooxygenase</fullName>
    </recommendedName>
</protein>
<dbReference type="InterPro" id="IPR004925">
    <property type="entry name" value="HpaB/PvcC/4-BUDH"/>
</dbReference>
<name>W4LF44_ENTF1</name>
<dbReference type="Gene3D" id="1.10.3140.10">
    <property type="entry name" value="4-hydroxybutyryl-coa dehydratase, domain 1"/>
    <property type="match status" value="1"/>
</dbReference>
<keyword evidence="1" id="KW-0285">Flavoprotein</keyword>
<evidence type="ECO:0000313" key="7">
    <source>
        <dbReference type="EMBL" id="ETW96300.1"/>
    </source>
</evidence>
<gene>
    <name evidence="7" type="ORF">ETSY1_27150</name>
</gene>
<dbReference type="InterPro" id="IPR046373">
    <property type="entry name" value="Acyl-CoA_Oxase/DH_mid-dom_sf"/>
</dbReference>
<dbReference type="HOGENOM" id="CLU_023920_2_1_7"/>
<dbReference type="InterPro" id="IPR024674">
    <property type="entry name" value="HpaB/PvcC/4-BUDH_N"/>
</dbReference>
<dbReference type="InterPro" id="IPR009100">
    <property type="entry name" value="AcylCoA_DH/oxidase_NM_dom_sf"/>
</dbReference>
<evidence type="ECO:0000256" key="3">
    <source>
        <dbReference type="ARBA" id="ARBA00023002"/>
    </source>
</evidence>
<dbReference type="Gene3D" id="1.20.140.10">
    <property type="entry name" value="Butyryl-CoA Dehydrogenase, subunit A, domain 3"/>
    <property type="match status" value="1"/>
</dbReference>
<reference evidence="7 8" key="1">
    <citation type="journal article" date="2014" name="Nature">
        <title>An environmental bacterial taxon with a large and distinct metabolic repertoire.</title>
        <authorList>
            <person name="Wilson M.C."/>
            <person name="Mori T."/>
            <person name="Ruckert C."/>
            <person name="Uria A.R."/>
            <person name="Helf M.J."/>
            <person name="Takada K."/>
            <person name="Gernert C."/>
            <person name="Steffens U.A."/>
            <person name="Heycke N."/>
            <person name="Schmitt S."/>
            <person name="Rinke C."/>
            <person name="Helfrich E.J."/>
            <person name="Brachmann A.O."/>
            <person name="Gurgui C."/>
            <person name="Wakimoto T."/>
            <person name="Kracht M."/>
            <person name="Crusemann M."/>
            <person name="Hentschel U."/>
            <person name="Abe I."/>
            <person name="Matsunaga S."/>
            <person name="Kalinowski J."/>
            <person name="Takeyama H."/>
            <person name="Piel J."/>
        </authorList>
    </citation>
    <scope>NUCLEOTIDE SEQUENCE [LARGE SCALE GENOMIC DNA]</scope>
    <source>
        <strain evidence="8">TSY1</strain>
    </source>
</reference>
<feature type="domain" description="HpaB/PvcC/4-BUDH C-terminal" evidence="5">
    <location>
        <begin position="282"/>
        <end position="474"/>
    </location>
</feature>
<organism evidence="7 8">
    <name type="scientific">Entotheonella factor</name>
    <dbReference type="NCBI Taxonomy" id="1429438"/>
    <lineage>
        <taxon>Bacteria</taxon>
        <taxon>Pseudomonadati</taxon>
        <taxon>Nitrospinota/Tectimicrobiota group</taxon>
        <taxon>Candidatus Tectimicrobiota</taxon>
        <taxon>Candidatus Entotheonellia</taxon>
        <taxon>Candidatus Entotheonellales</taxon>
        <taxon>Candidatus Entotheonellaceae</taxon>
        <taxon>Candidatus Entotheonella</taxon>
    </lineage>
</organism>
<dbReference type="SUPFAM" id="SSF56645">
    <property type="entry name" value="Acyl-CoA dehydrogenase NM domain-like"/>
    <property type="match status" value="1"/>
</dbReference>
<feature type="domain" description="HpaB/PvcC/4-BUDH N-terminal" evidence="6">
    <location>
        <begin position="5"/>
        <end position="268"/>
    </location>
</feature>
<dbReference type="Proteomes" id="UP000019141">
    <property type="component" value="Unassembled WGS sequence"/>
</dbReference>
<evidence type="ECO:0000259" key="6">
    <source>
        <dbReference type="Pfam" id="PF11794"/>
    </source>
</evidence>
<dbReference type="PANTHER" id="PTHR36117:SF3">
    <property type="entry name" value="4-HYDROXYPHENYLACETATE 3-MONOOXYGENASE-RELATED"/>
    <property type="match status" value="1"/>
</dbReference>
<evidence type="ECO:0000256" key="1">
    <source>
        <dbReference type="ARBA" id="ARBA00022630"/>
    </source>
</evidence>
<comment type="caution">
    <text evidence="7">The sequence shown here is derived from an EMBL/GenBank/DDBJ whole genome shotgun (WGS) entry which is preliminary data.</text>
</comment>
<dbReference type="SUPFAM" id="SSF47203">
    <property type="entry name" value="Acyl-CoA dehydrogenase C-terminal domain-like"/>
    <property type="match status" value="1"/>
</dbReference>